<organism evidence="2 3">
    <name type="scientific">Trichogramma brassicae</name>
    <dbReference type="NCBI Taxonomy" id="86971"/>
    <lineage>
        <taxon>Eukaryota</taxon>
        <taxon>Metazoa</taxon>
        <taxon>Ecdysozoa</taxon>
        <taxon>Arthropoda</taxon>
        <taxon>Hexapoda</taxon>
        <taxon>Insecta</taxon>
        <taxon>Pterygota</taxon>
        <taxon>Neoptera</taxon>
        <taxon>Endopterygota</taxon>
        <taxon>Hymenoptera</taxon>
        <taxon>Apocrita</taxon>
        <taxon>Proctotrupomorpha</taxon>
        <taxon>Chalcidoidea</taxon>
        <taxon>Trichogrammatidae</taxon>
        <taxon>Trichogramma</taxon>
    </lineage>
</organism>
<feature type="compositionally biased region" description="Low complexity" evidence="1">
    <location>
        <begin position="96"/>
        <end position="107"/>
    </location>
</feature>
<feature type="non-terminal residue" evidence="2">
    <location>
        <position position="129"/>
    </location>
</feature>
<feature type="region of interest" description="Disordered" evidence="1">
    <location>
        <begin position="91"/>
        <end position="129"/>
    </location>
</feature>
<proteinExistence type="predicted"/>
<gene>
    <name evidence="2" type="ORF">TBRA_LOCUS15644</name>
</gene>
<dbReference type="Proteomes" id="UP000479190">
    <property type="component" value="Unassembled WGS sequence"/>
</dbReference>
<evidence type="ECO:0000256" key="1">
    <source>
        <dbReference type="SAM" id="MobiDB-lite"/>
    </source>
</evidence>
<sequence length="129" mass="14855">MRSNHHGLAESLYRKNIIADKTCKCGHFEEELNHVLWSCELYQTQRRKLLDKLRLLGHPPPLNVESLIARPNIEACWVYVNTVIRSRARAREKEISASSPRAAGSSRKQSYVLARQSQSQRAARKPTLY</sequence>
<dbReference type="OrthoDB" id="7616861at2759"/>
<dbReference type="EMBL" id="CADCXV010001385">
    <property type="protein sequence ID" value="CAB0044056.1"/>
    <property type="molecule type" value="Genomic_DNA"/>
</dbReference>
<reference evidence="2 3" key="1">
    <citation type="submission" date="2020-02" db="EMBL/GenBank/DDBJ databases">
        <authorList>
            <person name="Ferguson B K."/>
        </authorList>
    </citation>
    <scope>NUCLEOTIDE SEQUENCE [LARGE SCALE GENOMIC DNA]</scope>
</reference>
<evidence type="ECO:0000313" key="2">
    <source>
        <dbReference type="EMBL" id="CAB0044056.1"/>
    </source>
</evidence>
<accession>A0A6H5J329</accession>
<dbReference type="AlphaFoldDB" id="A0A6H5J329"/>
<feature type="non-terminal residue" evidence="2">
    <location>
        <position position="1"/>
    </location>
</feature>
<protein>
    <submittedName>
        <fullName evidence="2">Uncharacterized protein</fullName>
    </submittedName>
</protein>
<evidence type="ECO:0000313" key="3">
    <source>
        <dbReference type="Proteomes" id="UP000479190"/>
    </source>
</evidence>
<name>A0A6H5J329_9HYME</name>
<keyword evidence="3" id="KW-1185">Reference proteome</keyword>